<keyword evidence="4" id="KW-1185">Reference proteome</keyword>
<reference evidence="3 4" key="1">
    <citation type="journal article" date="2013" name="PLoS Genet.">
        <title>The genome and development-dependent transcriptomes of Pyronema confluens: a window into fungal evolution.</title>
        <authorList>
            <person name="Traeger S."/>
            <person name="Altegoer F."/>
            <person name="Freitag M."/>
            <person name="Gabaldon T."/>
            <person name="Kempken F."/>
            <person name="Kumar A."/>
            <person name="Marcet-Houben M."/>
            <person name="Poggeler S."/>
            <person name="Stajich J.E."/>
            <person name="Nowrousian M."/>
        </authorList>
    </citation>
    <scope>NUCLEOTIDE SEQUENCE [LARGE SCALE GENOMIC DNA]</scope>
    <source>
        <strain evidence="4">CBS 100304</strain>
        <tissue evidence="3">Vegetative mycelium</tissue>
    </source>
</reference>
<dbReference type="Proteomes" id="UP000018144">
    <property type="component" value="Unassembled WGS sequence"/>
</dbReference>
<evidence type="ECO:0000313" key="3">
    <source>
        <dbReference type="EMBL" id="CCX05065.1"/>
    </source>
</evidence>
<proteinExistence type="predicted"/>
<feature type="transmembrane region" description="Helical" evidence="2">
    <location>
        <begin position="246"/>
        <end position="264"/>
    </location>
</feature>
<protein>
    <submittedName>
        <fullName evidence="3">Uncharacterized protein</fullName>
    </submittedName>
</protein>
<dbReference type="AlphaFoldDB" id="U4L4U4"/>
<feature type="compositionally biased region" description="Low complexity" evidence="1">
    <location>
        <begin position="1"/>
        <end position="13"/>
    </location>
</feature>
<name>U4L4U4_PYROM</name>
<accession>U4L4U4</accession>
<feature type="region of interest" description="Disordered" evidence="1">
    <location>
        <begin position="1"/>
        <end position="49"/>
    </location>
</feature>
<evidence type="ECO:0000313" key="4">
    <source>
        <dbReference type="Proteomes" id="UP000018144"/>
    </source>
</evidence>
<keyword evidence="2" id="KW-0812">Transmembrane</keyword>
<sequence>MPSTKPTKPSSKPAAGDQALSAPRPPRSPLPETMTAPPTNSTSLNYNDSPEFTKQTLDLSARLIAFTASIAQLGHDSSTYPIVLNEARDITNEVLDLRTQTHDYNASPEMRHDYFKLKAEFTSSLQDLEAELRVAKEKLLPTTTEEYLDEGERYRDEERRYRDEEEEVGSDFGLPGLSGLSYEDKQQVKKLQGAINAVENIFRELGVAVEEQRDGLMVIRGKQHTHAEGERNAPGWEQRRGRRQQCLAAVGLVVVVLISIFVVSRRES</sequence>
<dbReference type="EMBL" id="HF935232">
    <property type="protein sequence ID" value="CCX05065.1"/>
    <property type="molecule type" value="Genomic_DNA"/>
</dbReference>
<gene>
    <name evidence="3" type="ORF">PCON_04652</name>
</gene>
<feature type="compositionally biased region" description="Polar residues" evidence="1">
    <location>
        <begin position="36"/>
        <end position="49"/>
    </location>
</feature>
<evidence type="ECO:0000256" key="1">
    <source>
        <dbReference type="SAM" id="MobiDB-lite"/>
    </source>
</evidence>
<dbReference type="OrthoDB" id="10492692at2759"/>
<keyword evidence="2" id="KW-0472">Membrane</keyword>
<organism evidence="3 4">
    <name type="scientific">Pyronema omphalodes (strain CBS 100304)</name>
    <name type="common">Pyronema confluens</name>
    <dbReference type="NCBI Taxonomy" id="1076935"/>
    <lineage>
        <taxon>Eukaryota</taxon>
        <taxon>Fungi</taxon>
        <taxon>Dikarya</taxon>
        <taxon>Ascomycota</taxon>
        <taxon>Pezizomycotina</taxon>
        <taxon>Pezizomycetes</taxon>
        <taxon>Pezizales</taxon>
        <taxon>Pyronemataceae</taxon>
        <taxon>Pyronema</taxon>
    </lineage>
</organism>
<evidence type="ECO:0000256" key="2">
    <source>
        <dbReference type="SAM" id="Phobius"/>
    </source>
</evidence>
<keyword evidence="2" id="KW-1133">Transmembrane helix</keyword>